<gene>
    <name evidence="1" type="primary">VPS25</name>
    <name evidence="1" type="ORF">DSO57_1029811</name>
</gene>
<reference evidence="1" key="1">
    <citation type="submission" date="2022-04" db="EMBL/GenBank/DDBJ databases">
        <title>Genome of the entomopathogenic fungus Entomophthora muscae.</title>
        <authorList>
            <person name="Elya C."/>
            <person name="Lovett B.R."/>
            <person name="Lee E."/>
            <person name="Macias A.M."/>
            <person name="Hajek A.E."/>
            <person name="De Bivort B.L."/>
            <person name="Kasson M.T."/>
            <person name="De Fine Licht H.H."/>
            <person name="Stajich J.E."/>
        </authorList>
    </citation>
    <scope>NUCLEOTIDE SEQUENCE</scope>
    <source>
        <strain evidence="1">Berkeley</strain>
    </source>
</reference>
<dbReference type="Proteomes" id="UP001165960">
    <property type="component" value="Unassembled WGS sequence"/>
</dbReference>
<evidence type="ECO:0000313" key="1">
    <source>
        <dbReference type="EMBL" id="KAJ9064511.1"/>
    </source>
</evidence>
<protein>
    <submittedName>
        <fullName evidence="1">Vacuolar protein-sorting-associated protein 25</fullName>
    </submittedName>
</protein>
<proteinExistence type="predicted"/>
<organism evidence="1 2">
    <name type="scientific">Entomophthora muscae</name>
    <dbReference type="NCBI Taxonomy" id="34485"/>
    <lineage>
        <taxon>Eukaryota</taxon>
        <taxon>Fungi</taxon>
        <taxon>Fungi incertae sedis</taxon>
        <taxon>Zoopagomycota</taxon>
        <taxon>Entomophthoromycotina</taxon>
        <taxon>Entomophthoromycetes</taxon>
        <taxon>Entomophthorales</taxon>
        <taxon>Entomophthoraceae</taxon>
        <taxon>Entomophthora</taxon>
    </lineage>
</organism>
<sequence length="206" mass="23615">MSFPALSAFETKTLSDELPHTEKKQQIINFPPFFTRQLNPSTWEAQVKFWQEIILADFQRRNDFILKPELLDLNPTHSSLAIFTNDRINRKVSKELLQEILDNLEKSGVVSKTASSKLGALEYLVWWRSREEWASEIFNWVQQAGAHNKVYLVADLLDDEEYSETPFYGLPHEVMLESLKVLEIQGRAKLVSGSGSANLDAVKFGL</sequence>
<name>A0ACC2SQI8_9FUNG</name>
<dbReference type="EMBL" id="QTSX02004460">
    <property type="protein sequence ID" value="KAJ9064511.1"/>
    <property type="molecule type" value="Genomic_DNA"/>
</dbReference>
<accession>A0ACC2SQI8</accession>
<keyword evidence="2" id="KW-1185">Reference proteome</keyword>
<comment type="caution">
    <text evidence="1">The sequence shown here is derived from an EMBL/GenBank/DDBJ whole genome shotgun (WGS) entry which is preliminary data.</text>
</comment>
<evidence type="ECO:0000313" key="2">
    <source>
        <dbReference type="Proteomes" id="UP001165960"/>
    </source>
</evidence>